<dbReference type="Gene3D" id="3.40.50.720">
    <property type="entry name" value="NAD(P)-binding Rossmann-like Domain"/>
    <property type="match status" value="1"/>
</dbReference>
<evidence type="ECO:0000259" key="2">
    <source>
        <dbReference type="Pfam" id="PF01408"/>
    </source>
</evidence>
<evidence type="ECO:0000256" key="1">
    <source>
        <dbReference type="ARBA" id="ARBA00023002"/>
    </source>
</evidence>
<comment type="caution">
    <text evidence="4">The sequence shown here is derived from an EMBL/GenBank/DDBJ whole genome shotgun (WGS) entry which is preliminary data.</text>
</comment>
<dbReference type="PRINTS" id="PR01775">
    <property type="entry name" value="GLFROXRDTASE"/>
</dbReference>
<dbReference type="InterPro" id="IPR055170">
    <property type="entry name" value="GFO_IDH_MocA-like_dom"/>
</dbReference>
<evidence type="ECO:0000313" key="4">
    <source>
        <dbReference type="EMBL" id="GAA5482831.1"/>
    </source>
</evidence>
<dbReference type="Pfam" id="PF22725">
    <property type="entry name" value="GFO_IDH_MocA_C3"/>
    <property type="match status" value="1"/>
</dbReference>
<dbReference type="EMBL" id="BAABRI010000010">
    <property type="protein sequence ID" value="GAA5482831.1"/>
    <property type="molecule type" value="Genomic_DNA"/>
</dbReference>
<keyword evidence="5" id="KW-1185">Reference proteome</keyword>
<dbReference type="Pfam" id="PF01408">
    <property type="entry name" value="GFO_IDH_MocA"/>
    <property type="match status" value="1"/>
</dbReference>
<dbReference type="SUPFAM" id="SSF55347">
    <property type="entry name" value="Glyceraldehyde-3-phosphate dehydrogenase-like, C-terminal domain"/>
    <property type="match status" value="1"/>
</dbReference>
<dbReference type="InterPro" id="IPR050463">
    <property type="entry name" value="Gfo/Idh/MocA_oxidrdct_glycsds"/>
</dbReference>
<evidence type="ECO:0000259" key="3">
    <source>
        <dbReference type="Pfam" id="PF22725"/>
    </source>
</evidence>
<dbReference type="InterPro" id="IPR008354">
    <property type="entry name" value="Glc-Fru_OxRdtase_bac"/>
</dbReference>
<dbReference type="SUPFAM" id="SSF51735">
    <property type="entry name" value="NAD(P)-binding Rossmann-fold domains"/>
    <property type="match status" value="1"/>
</dbReference>
<gene>
    <name evidence="4" type="primary">gfo</name>
    <name evidence="4" type="ORF">Hsar01_02055</name>
</gene>
<protein>
    <submittedName>
        <fullName evidence="4">Glucose--fructose oxidoreductase</fullName>
    </submittedName>
</protein>
<dbReference type="Gene3D" id="3.30.360.10">
    <property type="entry name" value="Dihydrodipicolinate Reductase, domain 2"/>
    <property type="match status" value="1"/>
</dbReference>
<dbReference type="RefSeq" id="WP_353566960.1">
    <property type="nucleotide sequence ID" value="NZ_BAABRI010000010.1"/>
</dbReference>
<sequence>MTSISRRTFARLGAATALAPYLPLRAQESGDRKLGIALLGLGDYATHQLAPALQETKHARLTGIVTGSPEKVPTWQEKYAIPDGNVYNYDNFDEIADNKDIDIVYVVTPTGLHDEFSIRAAKAGKHVISEKPMAPTVEDCTRMIEAAEKNDVTLQIGYRLHWEPYNLRLIEAMKTKEFGDWKSISATNASRMTNFTGLNKWRIGKELGIQGALYDLGVYCVQGQLYSAQARPLRVTANHSTERKDIFTEVPETYEWELEFEGGRKAAGMASYGKSGNWLKVETDQGMIELSPVYGYGGQKGSTPEGPMDFPHVNQQALQIDGQALAILKGEASKVPGEMGRRDIRVIRGIMEAADAGKPYEFGKFLY</sequence>
<evidence type="ECO:0000313" key="5">
    <source>
        <dbReference type="Proteomes" id="UP001476282"/>
    </source>
</evidence>
<organism evidence="4 5">
    <name type="scientific">Haloferula sargassicola</name>
    <dbReference type="NCBI Taxonomy" id="490096"/>
    <lineage>
        <taxon>Bacteria</taxon>
        <taxon>Pseudomonadati</taxon>
        <taxon>Verrucomicrobiota</taxon>
        <taxon>Verrucomicrobiia</taxon>
        <taxon>Verrucomicrobiales</taxon>
        <taxon>Verrucomicrobiaceae</taxon>
        <taxon>Haloferula</taxon>
    </lineage>
</organism>
<reference evidence="4 5" key="1">
    <citation type="submission" date="2024-02" db="EMBL/GenBank/DDBJ databases">
        <title>Haloferula sargassicola NBRC 104335.</title>
        <authorList>
            <person name="Ichikawa N."/>
            <person name="Katano-Makiyama Y."/>
            <person name="Hidaka K."/>
        </authorList>
    </citation>
    <scope>NUCLEOTIDE SEQUENCE [LARGE SCALE GENOMIC DNA]</scope>
    <source>
        <strain evidence="4 5">NBRC 104335</strain>
    </source>
</reference>
<name>A0ABP9UMM0_9BACT</name>
<dbReference type="PANTHER" id="PTHR43818">
    <property type="entry name" value="BCDNA.GH03377"/>
    <property type="match status" value="1"/>
</dbReference>
<accession>A0ABP9UMM0</accession>
<proteinExistence type="predicted"/>
<dbReference type="InterPro" id="IPR000683">
    <property type="entry name" value="Gfo/Idh/MocA-like_OxRdtase_N"/>
</dbReference>
<dbReference type="InterPro" id="IPR036291">
    <property type="entry name" value="NAD(P)-bd_dom_sf"/>
</dbReference>
<feature type="domain" description="Gfo/Idh/MocA-like oxidoreductase N-terminal" evidence="2">
    <location>
        <begin position="35"/>
        <end position="158"/>
    </location>
</feature>
<feature type="domain" description="GFO/IDH/MocA-like oxidoreductase" evidence="3">
    <location>
        <begin position="169"/>
        <end position="288"/>
    </location>
</feature>
<dbReference type="PANTHER" id="PTHR43818:SF11">
    <property type="entry name" value="BCDNA.GH03377"/>
    <property type="match status" value="1"/>
</dbReference>
<dbReference type="Proteomes" id="UP001476282">
    <property type="component" value="Unassembled WGS sequence"/>
</dbReference>
<keyword evidence="1" id="KW-0560">Oxidoreductase</keyword>